<proteinExistence type="inferred from homology"/>
<organism evidence="4">
    <name type="scientific">bioreactor metagenome</name>
    <dbReference type="NCBI Taxonomy" id="1076179"/>
    <lineage>
        <taxon>unclassified sequences</taxon>
        <taxon>metagenomes</taxon>
        <taxon>ecological metagenomes</taxon>
    </lineage>
</organism>
<dbReference type="HAMAP" id="MF_01077">
    <property type="entry name" value="RimP"/>
    <property type="match status" value="1"/>
</dbReference>
<feature type="domain" description="Ribosome maturation factor RimP N-terminal" evidence="3">
    <location>
        <begin position="19"/>
        <end position="77"/>
    </location>
</feature>
<evidence type="ECO:0000256" key="1">
    <source>
        <dbReference type="ARBA" id="ARBA00022490"/>
    </source>
</evidence>
<dbReference type="NCBIfam" id="NF002531">
    <property type="entry name" value="PRK02001.1"/>
    <property type="match status" value="1"/>
</dbReference>
<dbReference type="AlphaFoldDB" id="A0A644V9Z4"/>
<dbReference type="PANTHER" id="PTHR33867">
    <property type="entry name" value="RIBOSOME MATURATION FACTOR RIMP"/>
    <property type="match status" value="1"/>
</dbReference>
<keyword evidence="1" id="KW-0963">Cytoplasm</keyword>
<dbReference type="InterPro" id="IPR035956">
    <property type="entry name" value="RimP_N_sf"/>
</dbReference>
<sequence length="157" mass="17686">MYMIEKSKITQLAEDYLASSANYLVDVVIKPGNLIVVEIDNDDAVCIDDCVALSRYLEDNLDREAEDFELEVGSAGVTSPFKVLRQYLKNVGNEVEVLLKNGIKLTGLLKSAHEKGIVISIEKQVKPEGAKRKVTVQEDVIYTFDEIKNTKYLIRFK</sequence>
<evidence type="ECO:0000259" key="3">
    <source>
        <dbReference type="Pfam" id="PF02576"/>
    </source>
</evidence>
<dbReference type="Gene3D" id="3.30.300.70">
    <property type="entry name" value="RimP-like superfamily, N-terminal"/>
    <property type="match status" value="1"/>
</dbReference>
<dbReference type="InterPro" id="IPR028989">
    <property type="entry name" value="RimP_N"/>
</dbReference>
<dbReference type="GO" id="GO:0005829">
    <property type="term" value="C:cytosol"/>
    <property type="evidence" value="ECO:0007669"/>
    <property type="project" value="TreeGrafter"/>
</dbReference>
<keyword evidence="2" id="KW-0690">Ribosome biogenesis</keyword>
<protein>
    <submittedName>
        <fullName evidence="4">Ribosome maturation factor RimP</fullName>
    </submittedName>
</protein>
<dbReference type="SUPFAM" id="SSF75420">
    <property type="entry name" value="YhbC-like, N-terminal domain"/>
    <property type="match status" value="1"/>
</dbReference>
<evidence type="ECO:0000256" key="2">
    <source>
        <dbReference type="ARBA" id="ARBA00022517"/>
    </source>
</evidence>
<gene>
    <name evidence="4" type="primary">rimP_10</name>
    <name evidence="4" type="ORF">SDC9_33875</name>
</gene>
<name>A0A644V9Z4_9ZZZZ</name>
<dbReference type="GO" id="GO:0000028">
    <property type="term" value="P:ribosomal small subunit assembly"/>
    <property type="evidence" value="ECO:0007669"/>
    <property type="project" value="TreeGrafter"/>
</dbReference>
<dbReference type="GO" id="GO:0006412">
    <property type="term" value="P:translation"/>
    <property type="evidence" value="ECO:0007669"/>
    <property type="project" value="TreeGrafter"/>
</dbReference>
<dbReference type="InterPro" id="IPR003728">
    <property type="entry name" value="Ribosome_maturation_RimP"/>
</dbReference>
<comment type="caution">
    <text evidence="4">The sequence shown here is derived from an EMBL/GenBank/DDBJ whole genome shotgun (WGS) entry which is preliminary data.</text>
</comment>
<reference evidence="4" key="1">
    <citation type="submission" date="2019-08" db="EMBL/GenBank/DDBJ databases">
        <authorList>
            <person name="Kucharzyk K."/>
            <person name="Murdoch R.W."/>
            <person name="Higgins S."/>
            <person name="Loffler F."/>
        </authorList>
    </citation>
    <scope>NUCLEOTIDE SEQUENCE</scope>
</reference>
<dbReference type="EMBL" id="VSSQ01000246">
    <property type="protein sequence ID" value="MPL87865.1"/>
    <property type="molecule type" value="Genomic_DNA"/>
</dbReference>
<accession>A0A644V9Z4</accession>
<evidence type="ECO:0000313" key="4">
    <source>
        <dbReference type="EMBL" id="MPL87865.1"/>
    </source>
</evidence>
<dbReference type="Pfam" id="PF02576">
    <property type="entry name" value="RimP_N"/>
    <property type="match status" value="1"/>
</dbReference>
<dbReference type="PANTHER" id="PTHR33867:SF1">
    <property type="entry name" value="RIBOSOME MATURATION FACTOR RIMP"/>
    <property type="match status" value="1"/>
</dbReference>